<evidence type="ECO:0000313" key="1">
    <source>
        <dbReference type="EMBL" id="QHG08606.1"/>
    </source>
</evidence>
<name>A0A6P1KAV6_FAUOS</name>
<reference evidence="1" key="1">
    <citation type="journal article" date="2020" name="Microbiol. Resour. Announc.">
        <title>Complete Genome Sequence of Moraxella osloensis Strain YV1, Isolated from an Australian Wastewater Treatment Plant.</title>
        <authorList>
            <person name="Batinovic S."/>
            <person name="Rice D.T.F."/>
            <person name="Seviour R.J."/>
            <person name="Petrovski S."/>
        </authorList>
    </citation>
    <scope>NUCLEOTIDE SEQUENCE</scope>
    <source>
        <strain evidence="1">YV1</strain>
    </source>
</reference>
<accession>A0A6P1KAV6</accession>
<dbReference type="EMBL" id="CP047226">
    <property type="protein sequence ID" value="QHG08606.1"/>
    <property type="molecule type" value="Genomic_DNA"/>
</dbReference>
<organism evidence="1">
    <name type="scientific">Faucicola osloensis</name>
    <name type="common">Moraxella osloensis</name>
    <dbReference type="NCBI Taxonomy" id="34062"/>
    <lineage>
        <taxon>Bacteria</taxon>
        <taxon>Pseudomonadati</taxon>
        <taxon>Pseudomonadota</taxon>
        <taxon>Gammaproteobacteria</taxon>
        <taxon>Moraxellales</taxon>
        <taxon>Moraxellaceae</taxon>
        <taxon>Faucicola</taxon>
    </lineage>
</organism>
<dbReference type="AlphaFoldDB" id="A0A6P1KAV6"/>
<sequence>MASFDRELVLPADLDRRGIRKFVINQFLDEEAGNGKGDLSTKYIYTVERLTNSNIVLKRPAFLNKGMDFTVHVVGKKFREKYGTKDQPSHQEIINELIYLKQQYPIEYLELSTIINEIHQCKSYEPTKLRNLNLFSHILSAEELALTIKWLFIEQDVTYWNWSGRHMLYQALKNSDLI</sequence>
<protein>
    <recommendedName>
        <fullName evidence="2">DNA adenine methylase</fullName>
    </recommendedName>
</protein>
<proteinExistence type="predicted"/>
<gene>
    <name evidence="1" type="ORF">GSF12_00960</name>
</gene>
<evidence type="ECO:0008006" key="2">
    <source>
        <dbReference type="Google" id="ProtNLM"/>
    </source>
</evidence>